<proteinExistence type="predicted"/>
<dbReference type="Pfam" id="PF03992">
    <property type="entry name" value="ABM"/>
    <property type="match status" value="1"/>
</dbReference>
<feature type="domain" description="ABM" evidence="2">
    <location>
        <begin position="12"/>
        <end position="100"/>
    </location>
</feature>
<dbReference type="GeneID" id="95593354"/>
<dbReference type="InterPro" id="IPR038762">
    <property type="entry name" value="ABM_predict"/>
</dbReference>
<evidence type="ECO:0000313" key="3">
    <source>
        <dbReference type="EMBL" id="GHI66992.1"/>
    </source>
</evidence>
<accession>A0ABQ3SGB1</accession>
<feature type="transmembrane region" description="Helical" evidence="1">
    <location>
        <begin position="293"/>
        <end position="315"/>
    </location>
</feature>
<organism evidence="3 4">
    <name type="scientific">Streptomyces nojiriensis</name>
    <dbReference type="NCBI Taxonomy" id="66374"/>
    <lineage>
        <taxon>Bacteria</taxon>
        <taxon>Bacillati</taxon>
        <taxon>Actinomycetota</taxon>
        <taxon>Actinomycetes</taxon>
        <taxon>Kitasatosporales</taxon>
        <taxon>Streptomycetaceae</taxon>
        <taxon>Streptomyces</taxon>
    </lineage>
</organism>
<dbReference type="EMBL" id="BNEC01000003">
    <property type="protein sequence ID" value="GHI66992.1"/>
    <property type="molecule type" value="Genomic_DNA"/>
</dbReference>
<dbReference type="SUPFAM" id="SSF54909">
    <property type="entry name" value="Dimeric alpha+beta barrel"/>
    <property type="match status" value="2"/>
</dbReference>
<comment type="caution">
    <text evidence="3">The sequence shown here is derived from an EMBL/GenBank/DDBJ whole genome shotgun (WGS) entry which is preliminary data.</text>
</comment>
<sequence length="323" mass="36487">MDTEKHQQDAEATAIIAQKVLPGREREYEAWQQDVNAAAAAYDGYLGVEVAPPTPLQPEWVVVYRYDSIPHLQAWINSSTRQGLLEVGDEYLDGPGTQQVVSGHAPAQDPLVTVVITHRVHPEHVEDFLAWQRRMTEEESRFEGFRGSEFFPPIEGVQEEWTTLYRFDNAEHLDAWLTSDRRRKVLAEGKQFDFKLRTIDNSFGSWFAFEENGREAPPPSVTKTAIAVWVGLYPTVVLLALATSPLKMPLWLGLLVGNLLSSLVMSFLTMPYYVNPLLGRWLRPSPDEPPARANLIGIGIVAVLLAFWVVVFYLVTTQIWSLP</sequence>
<evidence type="ECO:0000313" key="4">
    <source>
        <dbReference type="Proteomes" id="UP000613974"/>
    </source>
</evidence>
<protein>
    <recommendedName>
        <fullName evidence="2">ABM domain-containing protein</fullName>
    </recommendedName>
</protein>
<feature type="domain" description="ABM" evidence="2">
    <location>
        <begin position="112"/>
        <end position="203"/>
    </location>
</feature>
<keyword evidence="1" id="KW-0472">Membrane</keyword>
<keyword evidence="4" id="KW-1185">Reference proteome</keyword>
<dbReference type="RefSeq" id="WP_189739520.1">
    <property type="nucleotide sequence ID" value="NZ_BMRL01000007.1"/>
</dbReference>
<dbReference type="PROSITE" id="PS51725">
    <property type="entry name" value="ABM"/>
    <property type="match status" value="2"/>
</dbReference>
<evidence type="ECO:0000256" key="1">
    <source>
        <dbReference type="SAM" id="Phobius"/>
    </source>
</evidence>
<gene>
    <name evidence="3" type="ORF">Snoj_09100</name>
</gene>
<feature type="transmembrane region" description="Helical" evidence="1">
    <location>
        <begin position="250"/>
        <end position="273"/>
    </location>
</feature>
<dbReference type="Proteomes" id="UP000613974">
    <property type="component" value="Unassembled WGS sequence"/>
</dbReference>
<feature type="transmembrane region" description="Helical" evidence="1">
    <location>
        <begin position="226"/>
        <end position="243"/>
    </location>
</feature>
<dbReference type="Gene3D" id="3.30.70.100">
    <property type="match status" value="2"/>
</dbReference>
<dbReference type="PANTHER" id="PTHR40057:SF1">
    <property type="entry name" value="SLR1162 PROTEIN"/>
    <property type="match status" value="1"/>
</dbReference>
<dbReference type="InterPro" id="IPR007138">
    <property type="entry name" value="ABM_dom"/>
</dbReference>
<dbReference type="InterPro" id="IPR011008">
    <property type="entry name" value="Dimeric_a/b-barrel"/>
</dbReference>
<dbReference type="PANTHER" id="PTHR40057">
    <property type="entry name" value="SLR1162 PROTEIN"/>
    <property type="match status" value="1"/>
</dbReference>
<keyword evidence="1" id="KW-1133">Transmembrane helix</keyword>
<name>A0ABQ3SGB1_9ACTN</name>
<evidence type="ECO:0000259" key="2">
    <source>
        <dbReference type="PROSITE" id="PS51725"/>
    </source>
</evidence>
<reference evidence="4" key="1">
    <citation type="submission" date="2023-07" db="EMBL/GenBank/DDBJ databases">
        <title>Whole genome shotgun sequence of Streptomyces nojiriensis NBRC 13794.</title>
        <authorList>
            <person name="Komaki H."/>
            <person name="Tamura T."/>
        </authorList>
    </citation>
    <scope>NUCLEOTIDE SEQUENCE [LARGE SCALE GENOMIC DNA]</scope>
    <source>
        <strain evidence="4">NBRC 13794</strain>
    </source>
</reference>
<keyword evidence="1" id="KW-0812">Transmembrane</keyword>